<evidence type="ECO:0000256" key="1">
    <source>
        <dbReference type="SAM" id="MobiDB-lite"/>
    </source>
</evidence>
<dbReference type="AlphaFoldDB" id="A0A0N4UY85"/>
<evidence type="ECO:0000313" key="4">
    <source>
        <dbReference type="WBParaSite" id="EVEC_0000253101-mRNA-1"/>
    </source>
</evidence>
<evidence type="ECO:0000313" key="2">
    <source>
        <dbReference type="EMBL" id="VDD87096.1"/>
    </source>
</evidence>
<evidence type="ECO:0000313" key="3">
    <source>
        <dbReference type="Proteomes" id="UP000274131"/>
    </source>
</evidence>
<keyword evidence="3" id="KW-1185">Reference proteome</keyword>
<feature type="compositionally biased region" description="Polar residues" evidence="1">
    <location>
        <begin position="44"/>
        <end position="55"/>
    </location>
</feature>
<protein>
    <submittedName>
        <fullName evidence="4">Secreted protein</fullName>
    </submittedName>
</protein>
<gene>
    <name evidence="2" type="ORF">EVEC_LOCUS2239</name>
</gene>
<organism evidence="4">
    <name type="scientific">Enterobius vermicularis</name>
    <name type="common">Human pinworm</name>
    <dbReference type="NCBI Taxonomy" id="51028"/>
    <lineage>
        <taxon>Eukaryota</taxon>
        <taxon>Metazoa</taxon>
        <taxon>Ecdysozoa</taxon>
        <taxon>Nematoda</taxon>
        <taxon>Chromadorea</taxon>
        <taxon>Rhabditida</taxon>
        <taxon>Spirurina</taxon>
        <taxon>Oxyuridomorpha</taxon>
        <taxon>Oxyuroidea</taxon>
        <taxon>Oxyuridae</taxon>
        <taxon>Enterobius</taxon>
    </lineage>
</organism>
<reference evidence="4" key="1">
    <citation type="submission" date="2017-02" db="UniProtKB">
        <authorList>
            <consortium name="WormBaseParasite"/>
        </authorList>
    </citation>
    <scope>IDENTIFICATION</scope>
</reference>
<dbReference type="EMBL" id="UXUI01007342">
    <property type="protein sequence ID" value="VDD87096.1"/>
    <property type="molecule type" value="Genomic_DNA"/>
</dbReference>
<dbReference type="Proteomes" id="UP000274131">
    <property type="component" value="Unassembled WGS sequence"/>
</dbReference>
<proteinExistence type="predicted"/>
<sequence>MKGAILTFITTIHTPPAVAVRGKTEKHRLLPTLLVAVVRTMIVESTNHNGTTSSATDEEGEIEERYMGNRGRKERREADEERKRRQKVDNQQ</sequence>
<accession>A0A0N4UY85</accession>
<dbReference type="WBParaSite" id="EVEC_0000253101-mRNA-1">
    <property type="protein sequence ID" value="EVEC_0000253101-mRNA-1"/>
    <property type="gene ID" value="EVEC_0000253101"/>
</dbReference>
<feature type="region of interest" description="Disordered" evidence="1">
    <location>
        <begin position="44"/>
        <end position="92"/>
    </location>
</feature>
<reference evidence="2 3" key="2">
    <citation type="submission" date="2018-10" db="EMBL/GenBank/DDBJ databases">
        <authorList>
            <consortium name="Pathogen Informatics"/>
        </authorList>
    </citation>
    <scope>NUCLEOTIDE SEQUENCE [LARGE SCALE GENOMIC DNA]</scope>
</reference>
<feature type="compositionally biased region" description="Basic and acidic residues" evidence="1">
    <location>
        <begin position="74"/>
        <end position="83"/>
    </location>
</feature>
<name>A0A0N4UY85_ENTVE</name>